<dbReference type="EMBL" id="LT859958">
    <property type="protein sequence ID" value="SMX53389.1"/>
    <property type="molecule type" value="Genomic_DNA"/>
</dbReference>
<keyword evidence="7" id="KW-1185">Reference proteome</keyword>
<feature type="transmembrane region" description="Helical" evidence="5">
    <location>
        <begin position="12"/>
        <end position="32"/>
    </location>
</feature>
<sequence>MEDNTKIITLRMMIMLLVFIVVAPLLPLLISWRWSWWEAWVYAAISFVGFVVSRYLAGRRHPELLVERGQYLQNPNPEPWDQYLSPLSAWGGVLILVAAGFDMRWGPSAQFGLVIKIIAIILVLGGYALGAYALIVNQYFSGLVRIQVEHGHHVINSGPYRWVRHPGYVGALVTYLSIPFLLDSWWALLPAFLLSIIIFLRTFLEDQFLQEKLPGYKRYTKEIRYRLIPWIW</sequence>
<dbReference type="InterPro" id="IPR052527">
    <property type="entry name" value="Metal_cation-efflux_comp"/>
</dbReference>
<evidence type="ECO:0000256" key="3">
    <source>
        <dbReference type="ARBA" id="ARBA00022989"/>
    </source>
</evidence>
<keyword evidence="4 5" id="KW-0472">Membrane</keyword>
<comment type="subcellular location">
    <subcellularLocation>
        <location evidence="1">Endomembrane system</location>
        <topology evidence="1">Multi-pass membrane protein</topology>
    </subcellularLocation>
</comment>
<dbReference type="RefSeq" id="WP_157891638.1">
    <property type="nucleotide sequence ID" value="NZ_LT859958.1"/>
</dbReference>
<name>A0A1Y6K474_9CHLR</name>
<keyword evidence="6" id="KW-0489">Methyltransferase</keyword>
<evidence type="ECO:0000313" key="7">
    <source>
        <dbReference type="Proteomes" id="UP000195514"/>
    </source>
</evidence>
<evidence type="ECO:0000313" key="6">
    <source>
        <dbReference type="EMBL" id="SMX53389.1"/>
    </source>
</evidence>
<feature type="transmembrane region" description="Helical" evidence="5">
    <location>
        <begin position="39"/>
        <end position="57"/>
    </location>
</feature>
<dbReference type="GO" id="GO:0032259">
    <property type="term" value="P:methylation"/>
    <property type="evidence" value="ECO:0007669"/>
    <property type="project" value="UniProtKB-KW"/>
</dbReference>
<evidence type="ECO:0000256" key="2">
    <source>
        <dbReference type="ARBA" id="ARBA00022692"/>
    </source>
</evidence>
<feature type="transmembrane region" description="Helical" evidence="5">
    <location>
        <begin position="185"/>
        <end position="204"/>
    </location>
</feature>
<dbReference type="Proteomes" id="UP000195514">
    <property type="component" value="Chromosome I"/>
</dbReference>
<accession>A0A1Y6K474</accession>
<organism evidence="6 7">
    <name type="scientific">Candidatus Brevifilum fermentans</name>
    <dbReference type="NCBI Taxonomy" id="1986204"/>
    <lineage>
        <taxon>Bacteria</taxon>
        <taxon>Bacillati</taxon>
        <taxon>Chloroflexota</taxon>
        <taxon>Anaerolineae</taxon>
        <taxon>Anaerolineales</taxon>
        <taxon>Anaerolineaceae</taxon>
        <taxon>Candidatus Brevifilum</taxon>
    </lineage>
</organism>
<dbReference type="PANTHER" id="PTHR43847:SF1">
    <property type="entry name" value="BLL3993 PROTEIN"/>
    <property type="match status" value="1"/>
</dbReference>
<keyword evidence="6" id="KW-0808">Transferase</keyword>
<dbReference type="Pfam" id="PF04191">
    <property type="entry name" value="PEMT"/>
    <property type="match status" value="1"/>
</dbReference>
<dbReference type="KEGG" id="abat:CFX1CAM_0323"/>
<dbReference type="AlphaFoldDB" id="A0A1Y6K474"/>
<dbReference type="GO" id="GO:0008168">
    <property type="term" value="F:methyltransferase activity"/>
    <property type="evidence" value="ECO:0007669"/>
    <property type="project" value="UniProtKB-KW"/>
</dbReference>
<feature type="transmembrane region" description="Helical" evidence="5">
    <location>
        <begin position="113"/>
        <end position="135"/>
    </location>
</feature>
<keyword evidence="2 5" id="KW-0812">Transmembrane</keyword>
<reference evidence="7" key="1">
    <citation type="submission" date="2017-05" db="EMBL/GenBank/DDBJ databases">
        <authorList>
            <person name="Kirkegaard R."/>
            <person name="Mcilroy J S."/>
        </authorList>
    </citation>
    <scope>NUCLEOTIDE SEQUENCE [LARGE SCALE GENOMIC DNA]</scope>
</reference>
<keyword evidence="3 5" id="KW-1133">Transmembrane helix</keyword>
<evidence type="ECO:0000256" key="5">
    <source>
        <dbReference type="SAM" id="Phobius"/>
    </source>
</evidence>
<dbReference type="Gene3D" id="1.20.120.1630">
    <property type="match status" value="1"/>
</dbReference>
<dbReference type="InterPro" id="IPR007318">
    <property type="entry name" value="Phopholipid_MeTrfase"/>
</dbReference>
<gene>
    <name evidence="6" type="ORF">CFX1CAM_0323</name>
</gene>
<dbReference type="OrthoDB" id="5471300at2"/>
<proteinExistence type="predicted"/>
<evidence type="ECO:0000256" key="1">
    <source>
        <dbReference type="ARBA" id="ARBA00004127"/>
    </source>
</evidence>
<dbReference type="PANTHER" id="PTHR43847">
    <property type="entry name" value="BLL3993 PROTEIN"/>
    <property type="match status" value="1"/>
</dbReference>
<dbReference type="GO" id="GO:0012505">
    <property type="term" value="C:endomembrane system"/>
    <property type="evidence" value="ECO:0007669"/>
    <property type="project" value="UniProtKB-SubCell"/>
</dbReference>
<protein>
    <submittedName>
        <fullName evidence="6">Isoprenylcysteine carboxyl methyltransferase</fullName>
    </submittedName>
</protein>
<evidence type="ECO:0000256" key="4">
    <source>
        <dbReference type="ARBA" id="ARBA00023136"/>
    </source>
</evidence>